<feature type="domain" description="TonB-dependent receptor-like beta-barrel" evidence="10">
    <location>
        <begin position="462"/>
        <end position="1045"/>
    </location>
</feature>
<dbReference type="PROSITE" id="PS52016">
    <property type="entry name" value="TONB_DEPENDENT_REC_3"/>
    <property type="match status" value="1"/>
</dbReference>
<sequence>MKNNYEKKGFSGRKSFLKALTFLMAFWLGVQAQGYGSVFIRFDKITLEQAFRKIEKETDYSVVFIHEDIQLKKMISYEFKDQRIEGVLKTMLKGTGLDFEIKKDLILIKRKKAVKESVKSDDSINTRNAQDNKLTVSGKVTDKDGEGLPGVNILIKGTVKGVITDYEGRYSLEVSKSDVLVFSFIGYVSEEVQVNNRSTIDISLAEDLTKLEEVVVVGYGTQKRERVTTAVSSVKSDAFTQGAVNDAGSLIQGKVAGLSITRPDGNPTSNTQINLRGISTINSGTGPLVLIDGIPGDLNTVAAEDIESLDVLKDGSAAAIYGTRGSNGVILITTKSAKTGTPTTVELNAYATTQKLINNVEFLSADEYRELVKAGKPGATDYGSDVDWLDEVTRTPVSQVYNLSVKGGNDKTTYIANVNYRMQEGVIKKSDNEKMFGRVEVSHRMLDNKLKADFSLSGYSQDYYGYNNNVYRNGLTYNPTDPLKDANGKWSEHPGITAYQNPVALLEETEADNNVINLRGFGALTYTPIEALTFKALASNNIKKHNEGYYESKKHYSTARSNRNGLARRSFSRNEDNLFELTGLYNGEWAEHTFSFLGGYSYRKNTSERFSARNYNFPADETTYNNLGGGRALKDGAASMSSNKTESVLVGYFARVNYAYKDKYLLMASVRHEGSTKFGDNYKWGSFPAVSLGWNLHKESFLEDSKVLSSLKLRGGYGVTGIEPDEAYMSLALLNFKRSYYYDGNWGFAVSPATNVNPDLRWEKKKETNIGIDFGLFDNRLFGTLDLYNRRTTDLIMNYPVPTPPYLYDNIFANAAVMDNKGLELSVNYLAVKKKDLEWTTGINFSTNRNELVSLSDESFRIEGGFIDLGSAGEPIQQRLQRIAIGEPIGNFYGYKSIDIDDQGYWIIEGADGEPKSIKDQQPEDKQVLGNGLPDFNLNWNNTVRYKNWDFSVLMRGAFGFQILNQNRMWYEAPVMLTRGNILKSSSDKIYGKRVLADDQELQYVSYYLEDGDYWKIDNVTVGYTFDLKNSKIKNARVYFSALNLYTFTGYNGNDPEVSTSYNGNPLVPGVDNKHRYPSTRSFTVGFSASF</sequence>
<dbReference type="InterPro" id="IPR023996">
    <property type="entry name" value="TonB-dep_OMP_SusC/RagA"/>
</dbReference>
<evidence type="ECO:0000259" key="11">
    <source>
        <dbReference type="Pfam" id="PF07715"/>
    </source>
</evidence>
<dbReference type="InterPro" id="IPR039426">
    <property type="entry name" value="TonB-dep_rcpt-like"/>
</dbReference>
<evidence type="ECO:0000256" key="6">
    <source>
        <dbReference type="ARBA" id="ARBA00023136"/>
    </source>
</evidence>
<feature type="domain" description="TonB-dependent receptor plug" evidence="11">
    <location>
        <begin position="225"/>
        <end position="329"/>
    </location>
</feature>
<dbReference type="NCBIfam" id="TIGR04057">
    <property type="entry name" value="SusC_RagA_signa"/>
    <property type="match status" value="1"/>
</dbReference>
<dbReference type="Gene3D" id="2.40.170.20">
    <property type="entry name" value="TonB-dependent receptor, beta-barrel domain"/>
    <property type="match status" value="1"/>
</dbReference>
<evidence type="ECO:0000256" key="9">
    <source>
        <dbReference type="RuleBase" id="RU003357"/>
    </source>
</evidence>
<keyword evidence="7 8" id="KW-0998">Cell outer membrane</keyword>
<dbReference type="SUPFAM" id="SSF49464">
    <property type="entry name" value="Carboxypeptidase regulatory domain-like"/>
    <property type="match status" value="1"/>
</dbReference>
<keyword evidence="2 8" id="KW-0813">Transport</keyword>
<gene>
    <name evidence="12" type="ORF">FUAX_44180</name>
</gene>
<dbReference type="Pfam" id="PF00593">
    <property type="entry name" value="TonB_dep_Rec_b-barrel"/>
    <property type="match status" value="1"/>
</dbReference>
<evidence type="ECO:0000256" key="8">
    <source>
        <dbReference type="PROSITE-ProRule" id="PRU01360"/>
    </source>
</evidence>
<accession>A0AAU9CS94</accession>
<dbReference type="InterPro" id="IPR012910">
    <property type="entry name" value="Plug_dom"/>
</dbReference>
<dbReference type="Proteomes" id="UP001348817">
    <property type="component" value="Plasmid pFA2"/>
</dbReference>
<evidence type="ECO:0000256" key="7">
    <source>
        <dbReference type="ARBA" id="ARBA00023237"/>
    </source>
</evidence>
<evidence type="ECO:0000256" key="5">
    <source>
        <dbReference type="ARBA" id="ARBA00023077"/>
    </source>
</evidence>
<evidence type="ECO:0000259" key="10">
    <source>
        <dbReference type="Pfam" id="PF00593"/>
    </source>
</evidence>
<dbReference type="FunFam" id="2.60.40.1120:FF:000003">
    <property type="entry name" value="Outer membrane protein Omp121"/>
    <property type="match status" value="1"/>
</dbReference>
<dbReference type="GO" id="GO:0009279">
    <property type="term" value="C:cell outer membrane"/>
    <property type="evidence" value="ECO:0007669"/>
    <property type="project" value="UniProtKB-SubCell"/>
</dbReference>
<keyword evidence="13" id="KW-1185">Reference proteome</keyword>
<dbReference type="RefSeq" id="WP_338395138.1">
    <property type="nucleotide sequence ID" value="NZ_AP025316.1"/>
</dbReference>
<dbReference type="InterPro" id="IPR000531">
    <property type="entry name" value="Beta-barrel_TonB"/>
</dbReference>
<dbReference type="SUPFAM" id="SSF56935">
    <property type="entry name" value="Porins"/>
    <property type="match status" value="1"/>
</dbReference>
<keyword evidence="5 9" id="KW-0798">TonB box</keyword>
<protein>
    <submittedName>
        <fullName evidence="12">SusC/RagA family TonB-linked outer membrane protein</fullName>
    </submittedName>
</protein>
<dbReference type="Gene3D" id="2.170.130.10">
    <property type="entry name" value="TonB-dependent receptor, plug domain"/>
    <property type="match status" value="1"/>
</dbReference>
<proteinExistence type="inferred from homology"/>
<evidence type="ECO:0000313" key="13">
    <source>
        <dbReference type="Proteomes" id="UP001348817"/>
    </source>
</evidence>
<dbReference type="Gene3D" id="2.60.40.1120">
    <property type="entry name" value="Carboxypeptidase-like, regulatory domain"/>
    <property type="match status" value="1"/>
</dbReference>
<dbReference type="InterPro" id="IPR036942">
    <property type="entry name" value="Beta-barrel_TonB_sf"/>
</dbReference>
<keyword evidence="3 8" id="KW-1134">Transmembrane beta strand</keyword>
<dbReference type="InterPro" id="IPR023997">
    <property type="entry name" value="TonB-dep_OMP_SusC/RagA_CS"/>
</dbReference>
<keyword evidence="12" id="KW-0614">Plasmid</keyword>
<organism evidence="12 13">
    <name type="scientific">Fulvitalea axinellae</name>
    <dbReference type="NCBI Taxonomy" id="1182444"/>
    <lineage>
        <taxon>Bacteria</taxon>
        <taxon>Pseudomonadati</taxon>
        <taxon>Bacteroidota</taxon>
        <taxon>Cytophagia</taxon>
        <taxon>Cytophagales</taxon>
        <taxon>Persicobacteraceae</taxon>
        <taxon>Fulvitalea</taxon>
    </lineage>
</organism>
<dbReference type="InterPro" id="IPR037066">
    <property type="entry name" value="Plug_dom_sf"/>
</dbReference>
<name>A0AAU9CS94_9BACT</name>
<comment type="similarity">
    <text evidence="8 9">Belongs to the TonB-dependent receptor family.</text>
</comment>
<evidence type="ECO:0000256" key="3">
    <source>
        <dbReference type="ARBA" id="ARBA00022452"/>
    </source>
</evidence>
<evidence type="ECO:0000256" key="4">
    <source>
        <dbReference type="ARBA" id="ARBA00022692"/>
    </source>
</evidence>
<geneLocation type="plasmid" evidence="12 13">
    <name>pFA2</name>
</geneLocation>
<dbReference type="EMBL" id="AP025316">
    <property type="protein sequence ID" value="BDD11986.1"/>
    <property type="molecule type" value="Genomic_DNA"/>
</dbReference>
<dbReference type="Pfam" id="PF13715">
    <property type="entry name" value="CarbopepD_reg_2"/>
    <property type="match status" value="1"/>
</dbReference>
<evidence type="ECO:0000256" key="2">
    <source>
        <dbReference type="ARBA" id="ARBA00022448"/>
    </source>
</evidence>
<evidence type="ECO:0000256" key="1">
    <source>
        <dbReference type="ARBA" id="ARBA00004571"/>
    </source>
</evidence>
<keyword evidence="4 8" id="KW-0812">Transmembrane</keyword>
<dbReference type="AlphaFoldDB" id="A0AAU9CS94"/>
<keyword evidence="6 8" id="KW-0472">Membrane</keyword>
<dbReference type="Pfam" id="PF07715">
    <property type="entry name" value="Plug"/>
    <property type="match status" value="1"/>
</dbReference>
<comment type="subcellular location">
    <subcellularLocation>
        <location evidence="1 8">Cell outer membrane</location>
        <topology evidence="1 8">Multi-pass membrane protein</topology>
    </subcellularLocation>
</comment>
<dbReference type="NCBIfam" id="TIGR04056">
    <property type="entry name" value="OMP_RagA_SusC"/>
    <property type="match status" value="1"/>
</dbReference>
<evidence type="ECO:0000313" key="12">
    <source>
        <dbReference type="EMBL" id="BDD11986.1"/>
    </source>
</evidence>
<dbReference type="KEGG" id="fax:FUAX_44180"/>
<reference evidence="12 13" key="1">
    <citation type="submission" date="2021-12" db="EMBL/GenBank/DDBJ databases">
        <title>Genome sequencing of bacteria with rrn-lacking chromosome and rrn-plasmid.</title>
        <authorList>
            <person name="Anda M."/>
            <person name="Iwasaki W."/>
        </authorList>
    </citation>
    <scope>NUCLEOTIDE SEQUENCE [LARGE SCALE GENOMIC DNA]</scope>
    <source>
        <strain evidence="12 13">DSM 100852</strain>
        <plasmid evidence="12 13">pFA2</plasmid>
    </source>
</reference>
<dbReference type="InterPro" id="IPR008969">
    <property type="entry name" value="CarboxyPept-like_regulatory"/>
</dbReference>